<accession>A0ACB7ZW92</accession>
<evidence type="ECO:0000313" key="1">
    <source>
        <dbReference type="EMBL" id="KAH7904618.1"/>
    </source>
</evidence>
<proteinExistence type="predicted"/>
<evidence type="ECO:0000313" key="2">
    <source>
        <dbReference type="Proteomes" id="UP000790377"/>
    </source>
</evidence>
<name>A0ACB7ZW92_9AGAM</name>
<comment type="caution">
    <text evidence="1">The sequence shown here is derived from an EMBL/GenBank/DDBJ whole genome shotgun (WGS) entry which is preliminary data.</text>
</comment>
<sequence>MPFERYLSYEDDDRGQGSHSAPYNEYEDLRYGVDPSGYNNSVQFQIPQFMLNGPPTLAPGGGAEVLPAGLLDSSDSLASSWFVNNGFAPFSSPACSRQPLNNSASAGSSGDSVPPFSPRFQSTPSYSPPDVSTNLRSSYHPFPLPIPPDVKDLLTLQSSVGLHAPSSLGLPVYSSSGFDLLTILARVAQRPHPRIALGPVDGSCSFVVADVRRHDNPIVYASPTFYRLTGYDEHEVLGRNCRFLQSPTGNVQKGEERRYVAPEAVAQMKKSLLSNKECQTSILNYRKGGQAFINLITIIPLKGGVLNRPEEADDVVYQVGFQVDLTEQPNAILQRLRDGSYMVNYTSGSSVPSTLSMPRDRRINSPPTLVLSKEMKTLIADTKFAGSIPISLATNVVSTTPPSGEKDAYEGNQFLNMLLLEKSPDFLLVLSLKGAFLYVAPSVRLVLGYEPEELVGKSVSDYCHAADLVPLMRELKESSTLPSADAPLAQASSNTPKTVDLLFRAQSKSNGYVWIECRGRLHVEPGKGRKAIILSGRAKRMPTLGWSAIAGAGGITGDNGNEFWGMVSEDGTFLVVGASVRDVLGWSVTETVGITLGSLVLGSAQREIEEMFMRKSNIGETCPLVCEMRRKDGRTVAVRVVLYRSHGTGLESCPLICQVTETSSTAFRKLVMHDRTTDVFEELDTARGSSWQYELQQLKFANQRLMEEVDALEVSSVSGLASASSSSAHPARFAAPHTHTHARPDDDVQQEWANLMSGHSGHLKRPWGSENAPT</sequence>
<dbReference type="EMBL" id="MU268413">
    <property type="protein sequence ID" value="KAH7904618.1"/>
    <property type="molecule type" value="Genomic_DNA"/>
</dbReference>
<organism evidence="1 2">
    <name type="scientific">Hygrophoropsis aurantiaca</name>
    <dbReference type="NCBI Taxonomy" id="72124"/>
    <lineage>
        <taxon>Eukaryota</taxon>
        <taxon>Fungi</taxon>
        <taxon>Dikarya</taxon>
        <taxon>Basidiomycota</taxon>
        <taxon>Agaricomycotina</taxon>
        <taxon>Agaricomycetes</taxon>
        <taxon>Agaricomycetidae</taxon>
        <taxon>Boletales</taxon>
        <taxon>Coniophorineae</taxon>
        <taxon>Hygrophoropsidaceae</taxon>
        <taxon>Hygrophoropsis</taxon>
    </lineage>
</organism>
<dbReference type="Proteomes" id="UP000790377">
    <property type="component" value="Unassembled WGS sequence"/>
</dbReference>
<keyword evidence="2" id="KW-1185">Reference proteome</keyword>
<protein>
    <submittedName>
        <fullName evidence="1">Uncharacterized protein</fullName>
    </submittedName>
</protein>
<reference evidence="1" key="1">
    <citation type="journal article" date="2021" name="New Phytol.">
        <title>Evolutionary innovations through gain and loss of genes in the ectomycorrhizal Boletales.</title>
        <authorList>
            <person name="Wu G."/>
            <person name="Miyauchi S."/>
            <person name="Morin E."/>
            <person name="Kuo A."/>
            <person name="Drula E."/>
            <person name="Varga T."/>
            <person name="Kohler A."/>
            <person name="Feng B."/>
            <person name="Cao Y."/>
            <person name="Lipzen A."/>
            <person name="Daum C."/>
            <person name="Hundley H."/>
            <person name="Pangilinan J."/>
            <person name="Johnson J."/>
            <person name="Barry K."/>
            <person name="LaButti K."/>
            <person name="Ng V."/>
            <person name="Ahrendt S."/>
            <person name="Min B."/>
            <person name="Choi I.G."/>
            <person name="Park H."/>
            <person name="Plett J.M."/>
            <person name="Magnuson J."/>
            <person name="Spatafora J.W."/>
            <person name="Nagy L.G."/>
            <person name="Henrissat B."/>
            <person name="Grigoriev I.V."/>
            <person name="Yang Z.L."/>
            <person name="Xu J."/>
            <person name="Martin F.M."/>
        </authorList>
    </citation>
    <scope>NUCLEOTIDE SEQUENCE</scope>
    <source>
        <strain evidence="1">ATCC 28755</strain>
    </source>
</reference>
<gene>
    <name evidence="1" type="ORF">BJ138DRAFT_1175337</name>
</gene>